<gene>
    <name evidence="2" type="ORF">AVDCRST_MAG27-319</name>
</gene>
<sequence length="377" mass="41557">ERSHPRHQEGPRRRLCRCLRRLQGDAGDQQPHLSRLCRAGPLRDLQLRGGRLPALERRAAEPGPARRLQPGGCRPARHQPGAAPRHQGLPARRPPDGRHPHRRLLHGDGGSGERRRLRTGHPAQGRAPAREDPDRRRRRPSCREGPRADRAEPGPYLRREFLQPRLRQDPAARGAEGLRRLADPLCRAHLQCLDLHGAAGDLDGRGHPRRHHRRHRGAEGPAAWRRQRGRDAHAEGGRRAGAGGGVALLPLRPQGAGDGLRPSRLQERRQPRAHHDQVCRAHGRGGRRPALDGDLPRAGGEDAEGEEHPPEPRFPGRPRLLPDGLRHPALHPDLRRLAHHRLGGACLRAGRRQPVDPPALALCRGGAAPGAAARPAL</sequence>
<dbReference type="EC" id="2.3.3.5" evidence="2"/>
<feature type="compositionally biased region" description="Basic and acidic residues" evidence="1">
    <location>
        <begin position="128"/>
        <end position="168"/>
    </location>
</feature>
<dbReference type="GO" id="GO:0050440">
    <property type="term" value="F:2-methylcitrate synthase activity"/>
    <property type="evidence" value="ECO:0007669"/>
    <property type="project" value="UniProtKB-EC"/>
</dbReference>
<proteinExistence type="predicted"/>
<feature type="non-terminal residue" evidence="2">
    <location>
        <position position="377"/>
    </location>
</feature>
<feature type="compositionally biased region" description="Basic residues" evidence="1">
    <location>
        <begin position="207"/>
        <end position="216"/>
    </location>
</feature>
<accession>A0A6J4HAW3</accession>
<keyword evidence="2" id="KW-0012">Acyltransferase</keyword>
<feature type="non-terminal residue" evidence="2">
    <location>
        <position position="1"/>
    </location>
</feature>
<feature type="region of interest" description="Disordered" evidence="1">
    <location>
        <begin position="24"/>
        <end position="168"/>
    </location>
</feature>
<feature type="compositionally biased region" description="Basic and acidic residues" evidence="1">
    <location>
        <begin position="264"/>
        <end position="279"/>
    </location>
</feature>
<feature type="compositionally biased region" description="Basic and acidic residues" evidence="1">
    <location>
        <begin position="229"/>
        <end position="238"/>
    </location>
</feature>
<keyword evidence="2" id="KW-0808">Transferase</keyword>
<name>A0A6J4HAW3_9PROT</name>
<reference evidence="2" key="1">
    <citation type="submission" date="2020-02" db="EMBL/GenBank/DDBJ databases">
        <authorList>
            <person name="Meier V. D."/>
        </authorList>
    </citation>
    <scope>NUCLEOTIDE SEQUENCE</scope>
    <source>
        <strain evidence="2">AVDCRST_MAG27</strain>
    </source>
</reference>
<evidence type="ECO:0000313" key="2">
    <source>
        <dbReference type="EMBL" id="CAA9218018.1"/>
    </source>
</evidence>
<organism evidence="2">
    <name type="scientific">uncultured Craurococcus sp</name>
    <dbReference type="NCBI Taxonomy" id="1135998"/>
    <lineage>
        <taxon>Bacteria</taxon>
        <taxon>Pseudomonadati</taxon>
        <taxon>Pseudomonadota</taxon>
        <taxon>Alphaproteobacteria</taxon>
        <taxon>Acetobacterales</taxon>
        <taxon>Acetobacteraceae</taxon>
        <taxon>Craurococcus</taxon>
        <taxon>environmental samples</taxon>
    </lineage>
</organism>
<protein>
    <submittedName>
        <fullName evidence="2">2-methylcitrate synthase</fullName>
        <ecNumber evidence="2">2.3.3.5</ecNumber>
    </submittedName>
</protein>
<dbReference type="EMBL" id="CADCTD010000007">
    <property type="protein sequence ID" value="CAA9218018.1"/>
    <property type="molecule type" value="Genomic_DNA"/>
</dbReference>
<feature type="region of interest" description="Disordered" evidence="1">
    <location>
        <begin position="200"/>
        <end position="316"/>
    </location>
</feature>
<evidence type="ECO:0000256" key="1">
    <source>
        <dbReference type="SAM" id="MobiDB-lite"/>
    </source>
</evidence>
<dbReference type="AlphaFoldDB" id="A0A6J4HAW3"/>